<evidence type="ECO:0000256" key="2">
    <source>
        <dbReference type="ARBA" id="ARBA00022475"/>
    </source>
</evidence>
<evidence type="ECO:0000259" key="9">
    <source>
        <dbReference type="Pfam" id="PF12704"/>
    </source>
</evidence>
<feature type="transmembrane region" description="Helical" evidence="7">
    <location>
        <begin position="20"/>
        <end position="42"/>
    </location>
</feature>
<gene>
    <name evidence="10" type="ORF">JGI4_00165</name>
</gene>
<dbReference type="Pfam" id="PF02687">
    <property type="entry name" value="FtsX"/>
    <property type="match status" value="1"/>
</dbReference>
<keyword evidence="4 7" id="KW-1133">Transmembrane helix</keyword>
<dbReference type="OrthoDB" id="239678at2"/>
<dbReference type="Pfam" id="PF12704">
    <property type="entry name" value="MacB_PCD"/>
    <property type="match status" value="1"/>
</dbReference>
<evidence type="ECO:0000256" key="4">
    <source>
        <dbReference type="ARBA" id="ARBA00022989"/>
    </source>
</evidence>
<dbReference type="GO" id="GO:0022857">
    <property type="term" value="F:transmembrane transporter activity"/>
    <property type="evidence" value="ECO:0007669"/>
    <property type="project" value="TreeGrafter"/>
</dbReference>
<accession>A0A0P1LKH5</accession>
<dbReference type="PANTHER" id="PTHR30572:SF4">
    <property type="entry name" value="ABC TRANSPORTER PERMEASE YTRF"/>
    <property type="match status" value="1"/>
</dbReference>
<keyword evidence="2" id="KW-1003">Cell membrane</keyword>
<feature type="transmembrane region" description="Helical" evidence="7">
    <location>
        <begin position="265"/>
        <end position="287"/>
    </location>
</feature>
<accession>A0A0P1NVZ0</accession>
<evidence type="ECO:0000256" key="5">
    <source>
        <dbReference type="ARBA" id="ARBA00023136"/>
    </source>
</evidence>
<accession>A0A0N7MSS5</accession>
<dbReference type="InterPro" id="IPR003838">
    <property type="entry name" value="ABC3_permease_C"/>
</dbReference>
<accession>A0A0P1LTS9</accession>
<reference evidence="10 11" key="1">
    <citation type="submission" date="2015-11" db="EMBL/GenBank/DDBJ databases">
        <authorList>
            <person name="Zhang Y."/>
            <person name="Guo Z."/>
        </authorList>
    </citation>
    <scope>NUCLEOTIDE SEQUENCE [LARGE SCALE GENOMIC DNA]</scope>
    <source>
        <strain evidence="10">JGI-4</strain>
    </source>
</reference>
<feature type="domain" description="ABC3 transporter permease C-terminal" evidence="8">
    <location>
        <begin position="269"/>
        <end position="385"/>
    </location>
</feature>
<evidence type="ECO:0000313" key="11">
    <source>
        <dbReference type="Proteomes" id="UP000182011"/>
    </source>
</evidence>
<evidence type="ECO:0000313" key="10">
    <source>
        <dbReference type="EMBL" id="CUU01035.1"/>
    </source>
</evidence>
<feature type="transmembrane region" description="Helical" evidence="7">
    <location>
        <begin position="308"/>
        <end position="335"/>
    </location>
</feature>
<dbReference type="RefSeq" id="WP_047134652.1">
    <property type="nucleotide sequence ID" value="NZ_CZVJ01000009.1"/>
</dbReference>
<accession>A0A0P1LRV0</accession>
<accession>A0A0P1LG21</accession>
<accession>A0A0S4MRA2</accession>
<comment type="subcellular location">
    <subcellularLocation>
        <location evidence="1">Cell membrane</location>
        <topology evidence="1">Multi-pass membrane protein</topology>
    </subcellularLocation>
</comment>
<dbReference type="InterPro" id="IPR050250">
    <property type="entry name" value="Macrolide_Exporter_MacB"/>
</dbReference>
<evidence type="ECO:0000259" key="8">
    <source>
        <dbReference type="Pfam" id="PF02687"/>
    </source>
</evidence>
<accession>A0A0P1MRE3</accession>
<feature type="transmembrane region" description="Helical" evidence="7">
    <location>
        <begin position="355"/>
        <end position="375"/>
    </location>
</feature>
<proteinExistence type="inferred from homology"/>
<accession>A0A0N7MQM6</accession>
<comment type="similarity">
    <text evidence="6">Belongs to the ABC-4 integral membrane protein family.</text>
</comment>
<dbReference type="STRING" id="1633631.GCA_001442925_00165"/>
<evidence type="ECO:0000256" key="3">
    <source>
        <dbReference type="ARBA" id="ARBA00022692"/>
    </source>
</evidence>
<keyword evidence="3 7" id="KW-0812">Transmembrane</keyword>
<organism evidence="10 11">
    <name type="scientific">Candidatus Kryptonium thompsonii</name>
    <dbReference type="NCBI Taxonomy" id="1633631"/>
    <lineage>
        <taxon>Bacteria</taxon>
        <taxon>Pseudomonadati</taxon>
        <taxon>Candidatus Kryptoniota</taxon>
        <taxon>Candidatus Kryptonium</taxon>
    </lineage>
</organism>
<evidence type="ECO:0000256" key="6">
    <source>
        <dbReference type="ARBA" id="ARBA00038076"/>
    </source>
</evidence>
<sequence>MKLYSISIKNLLRHKLRTFLLLFVLVLAIFTFVVLITISRVVNENFAKQLDEYGANILVTPKSNSLSITYGGMMISSVEYEKNELREDDILKIRTIKNRENISVVSPKLIGIVKVNVGSNSLMKSAIICGVNFESEFKLKKWWKILGRKPSGKDEVVIGSEVARSFNLKIGDVVNIEAQVFKVSGILEETGSQDDLMIFADLRSVQDLLKKHGTITLAEVAALCYNCPVEEIVRQISDVLPNAKVTAIKQLVESRMEVMHRFGKFSFGISGIILLISALIIFTNILASVNERTKEIGILRTIGYKQNHIMRVILTEILVISFVSGLLGYLLGWGVSMIVSPILSGTTNVKVSFDWILFILSIFISLGIGIIAGIYPATKASKIDPIVALRAL</sequence>
<keyword evidence="5 7" id="KW-0472">Membrane</keyword>
<feature type="domain" description="MacB-like periplasmic core" evidence="9">
    <location>
        <begin position="18"/>
        <end position="211"/>
    </location>
</feature>
<dbReference type="AlphaFoldDB" id="A0A0N7MSS5"/>
<dbReference type="Proteomes" id="UP000182011">
    <property type="component" value="Unassembled WGS sequence"/>
</dbReference>
<evidence type="ECO:0000256" key="1">
    <source>
        <dbReference type="ARBA" id="ARBA00004651"/>
    </source>
</evidence>
<dbReference type="EMBL" id="FAOP01000001">
    <property type="protein sequence ID" value="CUU01035.1"/>
    <property type="molecule type" value="Genomic_DNA"/>
</dbReference>
<dbReference type="InterPro" id="IPR025857">
    <property type="entry name" value="MacB_PCD"/>
</dbReference>
<protein>
    <submittedName>
        <fullName evidence="10">Putative ABC transport system permease protein</fullName>
    </submittedName>
</protein>
<evidence type="ECO:0000256" key="7">
    <source>
        <dbReference type="SAM" id="Phobius"/>
    </source>
</evidence>
<dbReference type="PANTHER" id="PTHR30572">
    <property type="entry name" value="MEMBRANE COMPONENT OF TRANSPORTER-RELATED"/>
    <property type="match status" value="1"/>
</dbReference>
<accession>A0A0N7MTB5</accession>
<dbReference type="GO" id="GO:0005886">
    <property type="term" value="C:plasma membrane"/>
    <property type="evidence" value="ECO:0007669"/>
    <property type="project" value="UniProtKB-SubCell"/>
</dbReference>
<name>A0A0N7MSS5_9BACT</name>